<keyword evidence="6" id="KW-0067">ATP-binding</keyword>
<keyword evidence="9" id="KW-1015">Disulfide bond</keyword>
<evidence type="ECO:0000256" key="8">
    <source>
        <dbReference type="ARBA" id="ARBA00023136"/>
    </source>
</evidence>
<keyword evidence="2" id="KW-0597">Phosphoprotein</keyword>
<keyword evidence="16" id="KW-1185">Reference proteome</keyword>
<dbReference type="InterPro" id="IPR049328">
    <property type="entry name" value="TM_ErbB1"/>
</dbReference>
<feature type="region of interest" description="Disordered" evidence="11">
    <location>
        <begin position="346"/>
        <end position="368"/>
    </location>
</feature>
<evidence type="ECO:0000256" key="5">
    <source>
        <dbReference type="ARBA" id="ARBA00022741"/>
    </source>
</evidence>
<feature type="region of interest" description="Disordered" evidence="11">
    <location>
        <begin position="383"/>
        <end position="509"/>
    </location>
</feature>
<keyword evidence="3 12" id="KW-0812">Transmembrane</keyword>
<reference evidence="15 16" key="1">
    <citation type="journal article" date="2019" name="Nat. Ecol. Evol.">
        <title>Megaphylogeny resolves global patterns of mushroom evolution.</title>
        <authorList>
            <person name="Varga T."/>
            <person name="Krizsan K."/>
            <person name="Foldi C."/>
            <person name="Dima B."/>
            <person name="Sanchez-Garcia M."/>
            <person name="Sanchez-Ramirez S."/>
            <person name="Szollosi G.J."/>
            <person name="Szarkandi J.G."/>
            <person name="Papp V."/>
            <person name="Albert L."/>
            <person name="Andreopoulos W."/>
            <person name="Angelini C."/>
            <person name="Antonin V."/>
            <person name="Barry K.W."/>
            <person name="Bougher N.L."/>
            <person name="Buchanan P."/>
            <person name="Buyck B."/>
            <person name="Bense V."/>
            <person name="Catcheside P."/>
            <person name="Chovatia M."/>
            <person name="Cooper J."/>
            <person name="Damon W."/>
            <person name="Desjardin D."/>
            <person name="Finy P."/>
            <person name="Geml J."/>
            <person name="Haridas S."/>
            <person name="Hughes K."/>
            <person name="Justo A."/>
            <person name="Karasinski D."/>
            <person name="Kautmanova I."/>
            <person name="Kiss B."/>
            <person name="Kocsube S."/>
            <person name="Kotiranta H."/>
            <person name="LaButti K.M."/>
            <person name="Lechner B.E."/>
            <person name="Liimatainen K."/>
            <person name="Lipzen A."/>
            <person name="Lukacs Z."/>
            <person name="Mihaltcheva S."/>
            <person name="Morgado L.N."/>
            <person name="Niskanen T."/>
            <person name="Noordeloos M.E."/>
            <person name="Ohm R.A."/>
            <person name="Ortiz-Santana B."/>
            <person name="Ovrebo C."/>
            <person name="Racz N."/>
            <person name="Riley R."/>
            <person name="Savchenko A."/>
            <person name="Shiryaev A."/>
            <person name="Soop K."/>
            <person name="Spirin V."/>
            <person name="Szebenyi C."/>
            <person name="Tomsovsky M."/>
            <person name="Tulloss R.E."/>
            <person name="Uehling J."/>
            <person name="Grigoriev I.V."/>
            <person name="Vagvolgyi C."/>
            <person name="Papp T."/>
            <person name="Martin F.M."/>
            <person name="Miettinen O."/>
            <person name="Hibbett D.S."/>
            <person name="Nagy L.G."/>
        </authorList>
    </citation>
    <scope>NUCLEOTIDE SEQUENCE [LARGE SCALE GENOMIC DNA]</scope>
    <source>
        <strain evidence="15 16">CBS 309.79</strain>
    </source>
</reference>
<dbReference type="Pfam" id="PF21314">
    <property type="entry name" value="TM_ErbB1"/>
    <property type="match status" value="1"/>
</dbReference>
<feature type="compositionally biased region" description="Low complexity" evidence="11">
    <location>
        <begin position="391"/>
        <end position="405"/>
    </location>
</feature>
<dbReference type="PRINTS" id="PR00213">
    <property type="entry name" value="MYELINP0"/>
</dbReference>
<evidence type="ECO:0000256" key="6">
    <source>
        <dbReference type="ARBA" id="ARBA00022840"/>
    </source>
</evidence>
<feature type="domain" description="Epidermal growth factor receptor-like transmembrane-juxtamembrane segment" evidence="14">
    <location>
        <begin position="275"/>
        <end position="307"/>
    </location>
</feature>
<keyword evidence="10" id="KW-0393">Immunoglobulin domain</keyword>
<keyword evidence="8 12" id="KW-0472">Membrane</keyword>
<dbReference type="OrthoDB" id="2527908at2759"/>
<evidence type="ECO:0000256" key="4">
    <source>
        <dbReference type="ARBA" id="ARBA00022729"/>
    </source>
</evidence>
<keyword evidence="7 12" id="KW-1133">Transmembrane helix</keyword>
<evidence type="ECO:0000256" key="3">
    <source>
        <dbReference type="ARBA" id="ARBA00022692"/>
    </source>
</evidence>
<dbReference type="GO" id="GO:0005524">
    <property type="term" value="F:ATP binding"/>
    <property type="evidence" value="ECO:0007669"/>
    <property type="project" value="UniProtKB-KW"/>
</dbReference>
<evidence type="ECO:0000256" key="11">
    <source>
        <dbReference type="SAM" id="MobiDB-lite"/>
    </source>
</evidence>
<gene>
    <name evidence="15" type="ORF">BDV98DRAFT_180916</name>
</gene>
<keyword evidence="4 13" id="KW-0732">Signal</keyword>
<accession>A0A5C3QCY5</accession>
<proteinExistence type="predicted"/>
<evidence type="ECO:0000256" key="2">
    <source>
        <dbReference type="ARBA" id="ARBA00022553"/>
    </source>
</evidence>
<evidence type="ECO:0000313" key="16">
    <source>
        <dbReference type="Proteomes" id="UP000305067"/>
    </source>
</evidence>
<evidence type="ECO:0000259" key="14">
    <source>
        <dbReference type="Pfam" id="PF21314"/>
    </source>
</evidence>
<protein>
    <recommendedName>
        <fullName evidence="14">Epidermal growth factor receptor-like transmembrane-juxtamembrane segment domain-containing protein</fullName>
    </recommendedName>
</protein>
<evidence type="ECO:0000256" key="13">
    <source>
        <dbReference type="SAM" id="SignalP"/>
    </source>
</evidence>
<organism evidence="15 16">
    <name type="scientific">Pterulicium gracile</name>
    <dbReference type="NCBI Taxonomy" id="1884261"/>
    <lineage>
        <taxon>Eukaryota</taxon>
        <taxon>Fungi</taxon>
        <taxon>Dikarya</taxon>
        <taxon>Basidiomycota</taxon>
        <taxon>Agaricomycotina</taxon>
        <taxon>Agaricomycetes</taxon>
        <taxon>Agaricomycetidae</taxon>
        <taxon>Agaricales</taxon>
        <taxon>Pleurotineae</taxon>
        <taxon>Pterulaceae</taxon>
        <taxon>Pterulicium</taxon>
    </lineage>
</organism>
<dbReference type="AlphaFoldDB" id="A0A5C3QCY5"/>
<dbReference type="Proteomes" id="UP000305067">
    <property type="component" value="Unassembled WGS sequence"/>
</dbReference>
<evidence type="ECO:0000256" key="9">
    <source>
        <dbReference type="ARBA" id="ARBA00023157"/>
    </source>
</evidence>
<dbReference type="CDD" id="cd12087">
    <property type="entry name" value="TM_EGFR-like"/>
    <property type="match status" value="1"/>
</dbReference>
<sequence>MFLSLTPQRASPLPLSLLLLTLAYPHAARAQVDPFMWGWTSFVGLSVPTCQPIAVTIIESNGAKSTPPYYMIAYPLEGTPRTYPLGETKDKLQWQMDYEAGTQLLLQVVDSEGVTGGIENDPFVSVAGSSTACVQADSPNAESAQAFSISANITGPSDRLATCDYWGLTVTGGQWPYTWSLVASQSPVVTNVTSVSEKEDTFTYVNRADPERIFLVAASDATGKYAYGRTAVNTTGSADVACRGRAPSLGNSQEIARNAENEPEESSSSSKRGVIIGAAIGGIVFFVLVILALFFFWRRKKRSQQRKDINLMPTGFSGGIGLREYSIEPFSPYTATTPYTDSFGAKPMASYNQSHNRQSSSTPLVGDLNRMSKREEMLAYSRYRDSNPSTSSQEHAWQQHQQAASTSNGHDRRSAAGSRRARDDGEEEEEIVIQHRDAGAVNVREVPPAYADLQGSGSATAGPSSYAVPPPTGARVLRSASAGEDRESWGSQGSQVGLVGRGGEKSRYR</sequence>
<dbReference type="GO" id="GO:0016020">
    <property type="term" value="C:membrane"/>
    <property type="evidence" value="ECO:0007669"/>
    <property type="project" value="UniProtKB-SubCell"/>
</dbReference>
<evidence type="ECO:0000256" key="10">
    <source>
        <dbReference type="ARBA" id="ARBA00023319"/>
    </source>
</evidence>
<feature type="compositionally biased region" description="Polar residues" evidence="11">
    <location>
        <begin position="350"/>
        <end position="363"/>
    </location>
</feature>
<feature type="region of interest" description="Disordered" evidence="11">
    <location>
        <begin position="251"/>
        <end position="271"/>
    </location>
</feature>
<name>A0A5C3QCY5_9AGAR</name>
<dbReference type="InterPro" id="IPR000920">
    <property type="entry name" value="Myelin_P0-rel"/>
</dbReference>
<dbReference type="EMBL" id="ML178834">
    <property type="protein sequence ID" value="TFK99406.1"/>
    <property type="molecule type" value="Genomic_DNA"/>
</dbReference>
<feature type="chain" id="PRO_5022891353" description="Epidermal growth factor receptor-like transmembrane-juxtamembrane segment domain-containing protein" evidence="13">
    <location>
        <begin position="31"/>
        <end position="509"/>
    </location>
</feature>
<evidence type="ECO:0000256" key="1">
    <source>
        <dbReference type="ARBA" id="ARBA00004370"/>
    </source>
</evidence>
<feature type="signal peptide" evidence="13">
    <location>
        <begin position="1"/>
        <end position="30"/>
    </location>
</feature>
<comment type="subcellular location">
    <subcellularLocation>
        <location evidence="1">Membrane</location>
    </subcellularLocation>
</comment>
<feature type="transmembrane region" description="Helical" evidence="12">
    <location>
        <begin position="274"/>
        <end position="297"/>
    </location>
</feature>
<keyword evidence="5" id="KW-0547">Nucleotide-binding</keyword>
<evidence type="ECO:0000313" key="15">
    <source>
        <dbReference type="EMBL" id="TFK99406.1"/>
    </source>
</evidence>
<evidence type="ECO:0000256" key="7">
    <source>
        <dbReference type="ARBA" id="ARBA00022989"/>
    </source>
</evidence>
<evidence type="ECO:0000256" key="12">
    <source>
        <dbReference type="SAM" id="Phobius"/>
    </source>
</evidence>